<dbReference type="InterPro" id="IPR024079">
    <property type="entry name" value="MetalloPept_cat_dom_sf"/>
</dbReference>
<feature type="compositionally biased region" description="Polar residues" evidence="1">
    <location>
        <begin position="1381"/>
        <end position="1406"/>
    </location>
</feature>
<feature type="compositionally biased region" description="Polar residues" evidence="1">
    <location>
        <begin position="381"/>
        <end position="391"/>
    </location>
</feature>
<feature type="region of interest" description="Disordered" evidence="1">
    <location>
        <begin position="1356"/>
        <end position="1427"/>
    </location>
</feature>
<reference evidence="3 4" key="1">
    <citation type="submission" date="2017-06" db="EMBL/GenBank/DDBJ databases">
        <title>Comparative genomic analysis of Ambrosia Fusariam Clade fungi.</title>
        <authorList>
            <person name="Stajich J.E."/>
            <person name="Carrillo J."/>
            <person name="Kijimoto T."/>
            <person name="Eskalen A."/>
            <person name="O'Donnell K."/>
            <person name="Kasson M."/>
        </authorList>
    </citation>
    <scope>NUCLEOTIDE SEQUENCE [LARGE SCALE GENOMIC DNA]</scope>
    <source>
        <strain evidence="3 4">NRRL62579</strain>
    </source>
</reference>
<evidence type="ECO:0000259" key="2">
    <source>
        <dbReference type="Pfam" id="PF01400"/>
    </source>
</evidence>
<evidence type="ECO:0000256" key="1">
    <source>
        <dbReference type="SAM" id="MobiDB-lite"/>
    </source>
</evidence>
<dbReference type="InterPro" id="IPR001506">
    <property type="entry name" value="Peptidase_M12A"/>
</dbReference>
<dbReference type="SUPFAM" id="SSF55486">
    <property type="entry name" value="Metalloproteases ('zincins'), catalytic domain"/>
    <property type="match status" value="1"/>
</dbReference>
<dbReference type="GO" id="GO:0004222">
    <property type="term" value="F:metalloendopeptidase activity"/>
    <property type="evidence" value="ECO:0007669"/>
    <property type="project" value="InterPro"/>
</dbReference>
<evidence type="ECO:0000313" key="3">
    <source>
        <dbReference type="EMBL" id="RSM07252.1"/>
    </source>
</evidence>
<keyword evidence="4" id="KW-1185">Reference proteome</keyword>
<feature type="region of interest" description="Disordered" evidence="1">
    <location>
        <begin position="371"/>
        <end position="407"/>
    </location>
</feature>
<dbReference type="EMBL" id="NKCK01000041">
    <property type="protein sequence ID" value="RSM07252.1"/>
    <property type="molecule type" value="Genomic_DNA"/>
</dbReference>
<feature type="domain" description="Peptidase M12A" evidence="2">
    <location>
        <begin position="133"/>
        <end position="208"/>
    </location>
</feature>
<proteinExistence type="predicted"/>
<evidence type="ECO:0000313" key="4">
    <source>
        <dbReference type="Proteomes" id="UP000287144"/>
    </source>
</evidence>
<protein>
    <recommendedName>
        <fullName evidence="2">Peptidase M12A domain-containing protein</fullName>
    </recommendedName>
</protein>
<feature type="compositionally biased region" description="Basic and acidic residues" evidence="1">
    <location>
        <begin position="1407"/>
        <end position="1416"/>
    </location>
</feature>
<comment type="caution">
    <text evidence="3">The sequence shown here is derived from an EMBL/GenBank/DDBJ whole genome shotgun (WGS) entry which is preliminary data.</text>
</comment>
<feature type="region of interest" description="Disordered" evidence="1">
    <location>
        <begin position="443"/>
        <end position="464"/>
    </location>
</feature>
<organism evidence="3 4">
    <name type="scientific">Fusarium oligoseptatum</name>
    <dbReference type="NCBI Taxonomy" id="2604345"/>
    <lineage>
        <taxon>Eukaryota</taxon>
        <taxon>Fungi</taxon>
        <taxon>Dikarya</taxon>
        <taxon>Ascomycota</taxon>
        <taxon>Pezizomycotina</taxon>
        <taxon>Sordariomycetes</taxon>
        <taxon>Hypocreomycetidae</taxon>
        <taxon>Hypocreales</taxon>
        <taxon>Nectriaceae</taxon>
        <taxon>Fusarium</taxon>
        <taxon>Fusarium solani species complex</taxon>
    </lineage>
</organism>
<accession>A0A428TZ09</accession>
<dbReference type="Proteomes" id="UP000287144">
    <property type="component" value="Unassembled WGS sequence"/>
</dbReference>
<gene>
    <name evidence="3" type="ORF">CEP52_005356</name>
</gene>
<name>A0A428TZ09_9HYPO</name>
<sequence length="1436" mass="160334">MSGRDFRPLNLPTYDWGKGPSTDYRDHEWFWPLNKRVLTVSFLNGTNEEKNIIRDLVNEHYNTIKMGIRFKFLQDGDSTSSDIRVEMANTSASLDGYLATTASHHAPTMWLDMSLERPGGPLPRDFDQRQRNVLHEFGHALGLKHAHCHPDCKINWNHQFVQNRSGWSHEKLEAQIRKINAGIFGLMPYDQKSIMHYTVCKGDTHSMVTVLQACHVLSKGDKKFLMAIYPPGGTDRTLKGVTGRMWKPTSALWREGKKRRGGLRSTTRQNLGHPNDEEAFINNPLIYNETEYLGDLLGDRQTENLGTVLLQTILPRGYRYEIVSIAIICEKQFVPNSVSLLYCSSSCQCLDQETQGRKAVTTSSDFPRFSTAAGGTKAEISPSTSSISALKSHSIHPPSSPSAVLSRRLENARRLEPWGPESTPPKMPKGPLDTDRILTVTKDHQSGSQPDDGKEAKANKKPEGNKWKESYLSWSYLNAPLSHRFANSGSTQERPPFHDDSDADTTCSVDSAWDGSTEPSEQQFVQQLIQDVKSNLGSVWSKRIAADYLGNAVKEFACRLQDESLSAHGFEAGAMVKRHMKRAKSYWAKSGLPSLKQSSKPNEAILDWVSGVQPESATEMSPSTQYLEFIQQSDAYRWLLAKILQHDRLSFGGEYGTPIGKAMRREFRARGRLLKSRRRPQSSLVTITFNLHWNPVRFFRKLGTDVPFKEALPKILCLVGSWDEAQALTVADYMNQTWPESGQPLITLLQELVSLPEGEECSYKMPQPLEGHQRGLKQLSAIIRPESSFSLTAFGGLHFVSEIGEQLSWLASALQPSLTHGRVMGYIPRLRNLRLLPPWTGKTIASCDISIEFAGTEDRSLKPGLCWGKLCCGTVLVKGFPILKRSIPKTGLEMSLAEISTIIGSGQVVRWGQRIIMKGFNMLAIATLAAADIIVWHLLVSDEADERISYVDPRLDELDNGNTEGITLRMLEEKRHVVGWCAAVTDLCGGALANHDVKSSGLQKPPGSIVIDRLYLEAGADVVGGVSMKINSKEQPFWLQRGKDYPSLLKWIGVQPIAFHDVASRRTWLVDGASALLHLVRISLYLDENDPDSTYDWVFDPTQLKDKWDGITGRQAALRTLKSWDNLDLNIYIVDKRRGPRGAIEVQYATFGTRVKEEGIRISQSLDPRREIVGFDVLDVVTPLGPILPRVQHLKSWGHGWIDFMPSIGVTTIFGNGFGDLIRPDLPQSLCQGWKSLPEGKDYMAASISTLQMLYEKRLLRMDPGLKGGEMAKKIIWASFSHPFRPCNCLQRCINKTTTRTINDETQGCHDPVQFFVKKSWPRTVPNGMTPVHLADLDEKGAVVFGHLPILSRKSEGKVTTQQQVEDVDVSSSSADGTLQAPLTDSATSESVGSTGITVPSSSISSPKEEQLEDRSTNASAKEAGAKRRRWTFFRI</sequence>
<feature type="region of interest" description="Disordered" evidence="1">
    <location>
        <begin position="486"/>
        <end position="519"/>
    </location>
</feature>
<feature type="region of interest" description="Disordered" evidence="1">
    <location>
        <begin position="415"/>
        <end position="434"/>
    </location>
</feature>
<dbReference type="GO" id="GO:0006508">
    <property type="term" value="P:proteolysis"/>
    <property type="evidence" value="ECO:0007669"/>
    <property type="project" value="InterPro"/>
</dbReference>
<dbReference type="Gene3D" id="3.40.390.10">
    <property type="entry name" value="Collagenase (Catalytic Domain)"/>
    <property type="match status" value="1"/>
</dbReference>
<dbReference type="STRING" id="1325735.A0A428TZ09"/>
<dbReference type="Pfam" id="PF01400">
    <property type="entry name" value="Astacin"/>
    <property type="match status" value="1"/>
</dbReference>
<feature type="compositionally biased region" description="Low complexity" evidence="1">
    <location>
        <begin position="1359"/>
        <end position="1378"/>
    </location>
</feature>